<evidence type="ECO:0000313" key="4">
    <source>
        <dbReference type="Proteomes" id="UP000189513"/>
    </source>
</evidence>
<keyword evidence="4" id="KW-1185">Reference proteome</keyword>
<feature type="region of interest" description="Disordered" evidence="1">
    <location>
        <begin position="103"/>
        <end position="178"/>
    </location>
</feature>
<proteinExistence type="predicted"/>
<dbReference type="PROSITE" id="PS51505">
    <property type="entry name" value="SCA7"/>
    <property type="match status" value="1"/>
</dbReference>
<dbReference type="InterPro" id="IPR013243">
    <property type="entry name" value="SCA7_dom"/>
</dbReference>
<feature type="region of interest" description="Disordered" evidence="1">
    <location>
        <begin position="346"/>
        <end position="365"/>
    </location>
</feature>
<comment type="caution">
    <text evidence="3">The sequence shown here is derived from an EMBL/GenBank/DDBJ whole genome shotgun (WGS) entry which is preliminary data.</text>
</comment>
<dbReference type="InterPro" id="IPR037804">
    <property type="entry name" value="SGF73"/>
</dbReference>
<dbReference type="Gene3D" id="6.10.140.670">
    <property type="match status" value="1"/>
</dbReference>
<dbReference type="PANTHER" id="PTHR47805">
    <property type="entry name" value="SAGA-ASSOCIATED FACTOR 73"/>
    <property type="match status" value="1"/>
</dbReference>
<dbReference type="Proteomes" id="UP000189513">
    <property type="component" value="Unassembled WGS sequence"/>
</dbReference>
<evidence type="ECO:0000259" key="2">
    <source>
        <dbReference type="PROSITE" id="PS51505"/>
    </source>
</evidence>
<dbReference type="GO" id="GO:1904802">
    <property type="term" value="P:RITS complex assembly"/>
    <property type="evidence" value="ECO:0007669"/>
    <property type="project" value="TreeGrafter"/>
</dbReference>
<reference evidence="4" key="1">
    <citation type="journal article" date="2017" name="Genome Announc.">
        <title>Genome sequences of Cyberlindnera fabianii 65, Pichia kudriavzevii 129, and Saccharomyces cerevisiae 131 isolated from fermented masau fruits in Zimbabwe.</title>
        <authorList>
            <person name="van Rijswijck I.M.H."/>
            <person name="Derks M.F.L."/>
            <person name="Abee T."/>
            <person name="de Ridder D."/>
            <person name="Smid E.J."/>
        </authorList>
    </citation>
    <scope>NUCLEOTIDE SEQUENCE [LARGE SCALE GENOMIC DNA]</scope>
    <source>
        <strain evidence="4">65</strain>
    </source>
</reference>
<gene>
    <name evidence="3" type="ORF">BON22_2354</name>
</gene>
<sequence>MTSGVDALTIPQSFGQDAKIKGLKLNKTPQNSKQQNDYVWKDVGSYLETLTEVDHDNSPFKNDLHLTAPLNSQLQYRVCTLCNRPILTHHLGTHIKKCLELKQQKETPSTTATASTPVNMGDNKNNNNNNNNKKRKLEKEAATVVAIDKKSKKDKEQQQQQQQPKLKKKANQKNKGPVDVERQCGVALPTGGFCARSLTCKTHSMGAKRAVPGRSASYDELLAAYQHRNQVKIAGQAAKAQAEKDEMLHASSATLDSDEETQQVLSGVSRSLPLPLERKNLVSTRVRTNFLRMREMFAGAILPRITNSNGVGGFNGRTALIDIDHTNDYLYLVRAPQRMMLNKNTAVPSAGNTPQAAVQTPPQNTPGAAAVALAQQQQASRNAQILAQQQAAARQKMLAMQQQQALQQQNK</sequence>
<dbReference type="OMA" id="EHQTKIG"/>
<dbReference type="Pfam" id="PF08313">
    <property type="entry name" value="SCA7"/>
    <property type="match status" value="1"/>
</dbReference>
<feature type="compositionally biased region" description="Basic and acidic residues" evidence="1">
    <location>
        <begin position="137"/>
        <end position="157"/>
    </location>
</feature>
<evidence type="ECO:0000313" key="3">
    <source>
        <dbReference type="EMBL" id="ONH67804.1"/>
    </source>
</evidence>
<dbReference type="PANTHER" id="PTHR47805:SF1">
    <property type="entry name" value="SAGA-ASSOCIATED FACTOR 73"/>
    <property type="match status" value="1"/>
</dbReference>
<dbReference type="GO" id="GO:0031048">
    <property type="term" value="P:regulatory ncRNA-mediated heterochromatin formation"/>
    <property type="evidence" value="ECO:0007669"/>
    <property type="project" value="TreeGrafter"/>
</dbReference>
<accession>A0A1V2L7P7</accession>
<dbReference type="GO" id="GO:0006357">
    <property type="term" value="P:regulation of transcription by RNA polymerase II"/>
    <property type="evidence" value="ECO:0007669"/>
    <property type="project" value="TreeGrafter"/>
</dbReference>
<organism evidence="3 4">
    <name type="scientific">Cyberlindnera fabianii</name>
    <name type="common">Yeast</name>
    <name type="synonym">Hansenula fabianii</name>
    <dbReference type="NCBI Taxonomy" id="36022"/>
    <lineage>
        <taxon>Eukaryota</taxon>
        <taxon>Fungi</taxon>
        <taxon>Dikarya</taxon>
        <taxon>Ascomycota</taxon>
        <taxon>Saccharomycotina</taxon>
        <taxon>Saccharomycetes</taxon>
        <taxon>Phaffomycetales</taxon>
        <taxon>Phaffomycetaceae</taxon>
        <taxon>Cyberlindnera</taxon>
    </lineage>
</organism>
<protein>
    <submittedName>
        <fullName evidence="3">SAGA-associated factor 73</fullName>
    </submittedName>
</protein>
<name>A0A1V2L7P7_CYBFA</name>
<dbReference type="GO" id="GO:0000124">
    <property type="term" value="C:SAGA complex"/>
    <property type="evidence" value="ECO:0007669"/>
    <property type="project" value="InterPro"/>
</dbReference>
<dbReference type="AlphaFoldDB" id="A0A1V2L7P7"/>
<feature type="compositionally biased region" description="Low complexity" evidence="1">
    <location>
        <begin position="107"/>
        <end position="131"/>
    </location>
</feature>
<dbReference type="EMBL" id="MPUK01000004">
    <property type="protein sequence ID" value="ONH67804.1"/>
    <property type="molecule type" value="Genomic_DNA"/>
</dbReference>
<feature type="domain" description="SCA7" evidence="2">
    <location>
        <begin position="171"/>
        <end position="237"/>
    </location>
</feature>
<dbReference type="VEuPathDB" id="FungiDB:BON22_2354"/>
<dbReference type="STRING" id="36022.A0A1V2L7P7"/>
<evidence type="ECO:0000256" key="1">
    <source>
        <dbReference type="SAM" id="MobiDB-lite"/>
    </source>
</evidence>